<comment type="subcellular location">
    <subcellularLocation>
        <location evidence="1">Mitochondrion</location>
    </subcellularLocation>
</comment>
<dbReference type="AlphaFoldDB" id="F0V8Q6"/>
<dbReference type="EMBL" id="LN714476">
    <property type="protein sequence ID" value="CEL64692.1"/>
    <property type="molecule type" value="Genomic_DNA"/>
</dbReference>
<dbReference type="Gene3D" id="3.40.50.150">
    <property type="entry name" value="Vaccinia Virus protein VP39"/>
    <property type="match status" value="1"/>
</dbReference>
<dbReference type="InterPro" id="IPR001678">
    <property type="entry name" value="MeTrfase_RsmB-F_NOP2_dom"/>
</dbReference>
<accession>F0V8Q6</accession>
<keyword evidence="8" id="KW-0496">Mitochondrion</keyword>
<reference evidence="16" key="3">
    <citation type="journal article" date="2012" name="PLoS Pathog.">
        <title>Comparative genomics of the apicomplexan parasites Toxoplasma gondii and Neospora caninum: Coccidia differing in host range and transmission strategy.</title>
        <authorList>
            <person name="Reid A.J."/>
            <person name="Vermont S.J."/>
            <person name="Cotton J.A."/>
            <person name="Harris D."/>
            <person name="Hill-Cawthorne G.A."/>
            <person name="Konen-Waisman S."/>
            <person name="Latham S.M."/>
            <person name="Mourier T."/>
            <person name="Norton R."/>
            <person name="Quail M.A."/>
            <person name="Sanders M."/>
            <person name="Shanmugam D."/>
            <person name="Sohal A."/>
            <person name="Wasmuth J.D."/>
            <person name="Brunk B."/>
            <person name="Grigg M.E."/>
            <person name="Howard J.C."/>
            <person name="Parkinson J."/>
            <person name="Roos D.S."/>
            <person name="Trees A.J."/>
            <person name="Berriman M."/>
            <person name="Pain A."/>
            <person name="Wastling J.M."/>
        </authorList>
    </citation>
    <scope>NUCLEOTIDE SEQUENCE [LARGE SCALE GENOMIC DNA]</scope>
    <source>
        <strain evidence="16">Liverpool</strain>
    </source>
</reference>
<feature type="binding site" evidence="11">
    <location>
        <position position="413"/>
    </location>
    <ligand>
        <name>S-adenosyl-L-methionine</name>
        <dbReference type="ChEBI" id="CHEBI:59789"/>
    </ligand>
</feature>
<gene>
    <name evidence="15" type="ORF">BN1204_005730</name>
    <name evidence="14" type="ORF">NCLIV_005730</name>
</gene>
<dbReference type="InterPro" id="IPR049560">
    <property type="entry name" value="MeTrfase_RsmB-F_NOP2_cat"/>
</dbReference>
<reference evidence="14" key="1">
    <citation type="submission" date="2011-02" db="EMBL/GenBank/DDBJ databases">
        <authorList>
            <person name="Aslett M."/>
        </authorList>
    </citation>
    <scope>NUCLEOTIDE SEQUENCE</scope>
    <source>
        <strain evidence="14">Liverpool</strain>
    </source>
</reference>
<dbReference type="GeneID" id="13446155"/>
<comment type="catalytic activity">
    <reaction evidence="10">
        <text>a cytidine in rRNA + S-adenosyl-L-methionine = a 5-methylcytidine in rRNA + S-adenosyl-L-homocysteine + H(+)</text>
        <dbReference type="Rhea" id="RHEA:61484"/>
        <dbReference type="Rhea" id="RHEA-COMP:15836"/>
        <dbReference type="Rhea" id="RHEA-COMP:15837"/>
        <dbReference type="ChEBI" id="CHEBI:15378"/>
        <dbReference type="ChEBI" id="CHEBI:57856"/>
        <dbReference type="ChEBI" id="CHEBI:59789"/>
        <dbReference type="ChEBI" id="CHEBI:74483"/>
        <dbReference type="ChEBI" id="CHEBI:82748"/>
    </reaction>
</comment>
<evidence type="ECO:0000256" key="2">
    <source>
        <dbReference type="ARBA" id="ARBA00022552"/>
    </source>
</evidence>
<evidence type="ECO:0000256" key="1">
    <source>
        <dbReference type="ARBA" id="ARBA00004173"/>
    </source>
</evidence>
<keyword evidence="4 11" id="KW-0808">Transferase</keyword>
<evidence type="ECO:0000259" key="13">
    <source>
        <dbReference type="PROSITE" id="PS51686"/>
    </source>
</evidence>
<proteinExistence type="inferred from homology"/>
<dbReference type="SUPFAM" id="SSF53335">
    <property type="entry name" value="S-adenosyl-L-methionine-dependent methyltransferases"/>
    <property type="match status" value="1"/>
</dbReference>
<feature type="region of interest" description="Disordered" evidence="12">
    <location>
        <begin position="93"/>
        <end position="114"/>
    </location>
</feature>
<feature type="region of interest" description="Disordered" evidence="12">
    <location>
        <begin position="152"/>
        <end position="272"/>
    </location>
</feature>
<dbReference type="EMBL" id="FR823382">
    <property type="protein sequence ID" value="CBZ50097.1"/>
    <property type="molecule type" value="Genomic_DNA"/>
</dbReference>
<dbReference type="PROSITE" id="PS51686">
    <property type="entry name" value="SAM_MT_RSMB_NOP"/>
    <property type="match status" value="1"/>
</dbReference>
<organism evidence="14 16">
    <name type="scientific">Neospora caninum (strain Liverpool)</name>
    <dbReference type="NCBI Taxonomy" id="572307"/>
    <lineage>
        <taxon>Eukaryota</taxon>
        <taxon>Sar</taxon>
        <taxon>Alveolata</taxon>
        <taxon>Apicomplexa</taxon>
        <taxon>Conoidasida</taxon>
        <taxon>Coccidia</taxon>
        <taxon>Eucoccidiorida</taxon>
        <taxon>Eimeriorina</taxon>
        <taxon>Sarcocystidae</taxon>
        <taxon>Neospora</taxon>
    </lineage>
</organism>
<dbReference type="OrthoDB" id="427002at2759"/>
<dbReference type="GO" id="GO:0003723">
    <property type="term" value="F:RNA binding"/>
    <property type="evidence" value="ECO:0007669"/>
    <property type="project" value="UniProtKB-UniRule"/>
</dbReference>
<feature type="domain" description="SAM-dependent MTase RsmB/NOP-type" evidence="13">
    <location>
        <begin position="219"/>
        <end position="530"/>
    </location>
</feature>
<evidence type="ECO:0000256" key="4">
    <source>
        <dbReference type="ARBA" id="ARBA00022679"/>
    </source>
</evidence>
<evidence type="ECO:0000313" key="15">
    <source>
        <dbReference type="EMBL" id="CEL64692.1"/>
    </source>
</evidence>
<reference evidence="15" key="4">
    <citation type="journal article" date="2015" name="PLoS ONE">
        <title>Comprehensive Evaluation of Toxoplasma gondii VEG and Neospora caninum LIV Genomes with Tachyzoite Stage Transcriptome and Proteome Defines Novel Transcript Features.</title>
        <authorList>
            <person name="Ramaprasad A."/>
            <person name="Mourier T."/>
            <person name="Naeem R."/>
            <person name="Malas T.B."/>
            <person name="Moussa E."/>
            <person name="Panigrahi A."/>
            <person name="Vermont S.J."/>
            <person name="Otto T.D."/>
            <person name="Wastling J."/>
            <person name="Pain A."/>
        </authorList>
    </citation>
    <scope>NUCLEOTIDE SEQUENCE</scope>
    <source>
        <strain evidence="15">Liverpool</strain>
    </source>
</reference>
<evidence type="ECO:0000256" key="11">
    <source>
        <dbReference type="PROSITE-ProRule" id="PRU01023"/>
    </source>
</evidence>
<feature type="binding site" evidence="11">
    <location>
        <begin position="316"/>
        <end position="322"/>
    </location>
    <ligand>
        <name>S-adenosyl-L-methionine</name>
        <dbReference type="ChEBI" id="CHEBI:59789"/>
    </ligand>
</feature>
<dbReference type="GO" id="GO:0008173">
    <property type="term" value="F:RNA methyltransferase activity"/>
    <property type="evidence" value="ECO:0007669"/>
    <property type="project" value="InterPro"/>
</dbReference>
<dbReference type="InParanoid" id="F0V8Q6"/>
<keyword evidence="5 11" id="KW-0949">S-adenosyl-L-methionine</keyword>
<dbReference type="eggNOG" id="KOG2198">
    <property type="taxonomic scope" value="Eukaryota"/>
</dbReference>
<dbReference type="InterPro" id="IPR023267">
    <property type="entry name" value="RCMT"/>
</dbReference>
<evidence type="ECO:0000256" key="7">
    <source>
        <dbReference type="ARBA" id="ARBA00022946"/>
    </source>
</evidence>
<feature type="active site" description="Nucleophile" evidence="11">
    <location>
        <position position="467"/>
    </location>
</feature>
<reference evidence="14" key="2">
    <citation type="submission" date="2011-03" db="EMBL/GenBank/DDBJ databases">
        <title>Comparative genomics and transcriptomics of Neospora caninum and Toxoplasma gondii.</title>
        <authorList>
            <person name="Reid A.J."/>
            <person name="Sohal A."/>
            <person name="Harris D."/>
            <person name="Quail M."/>
            <person name="Sanders M."/>
            <person name="Berriman M."/>
            <person name="Wastling J.M."/>
            <person name="Pain A."/>
        </authorList>
    </citation>
    <scope>NUCLEOTIDE SEQUENCE</scope>
    <source>
        <strain evidence="14">Liverpool</strain>
    </source>
</reference>
<sequence length="620" mass="65596">MSSRRPAKRPTAGASSGVVLRGASGWSAFHEHQYGSARWNRLLQALAGEGRFAAFVASAEGETCHRQTPAASVPPDSHKREDLRCTYTASSEDRKDARVGGGENRSCGTSEGTERNACANRPLHFQGNPPAFSQEVREELLEFLHLRTSGLPSPNVFLVPRNGKGGEEKSLDAVDEDQSEQSRPGESRASCHPLPPVPPSSSPTAEPSIKAACAVASSADASLSSPSPSGPSPSSVACSTGSSSVARSCSPSPCAASTPTSSSGFSTVTRDRERSAQETALLETLEKEKVYYLDGASAFAACTLRVSPGDRILDLCAAPGGKSLVLASMLFSSTSSPPVSGSVPPSQKQKSRDAGLLVCNEASRPRMERLQKVLHTFLPPEIFNKRLVQVTCASGTKGGSYERFRPFDKILVDAPCSSDRHLLKQGRSALASWASGVPKTHAERQLQLLKGALGLLRVGGVLLYSTCALSEVENEKVVEKLLKSCGGSVKEIPLLVDPVRPASASGFSRVAVLPHSAPVEAAKETTETHETSGGRSLPVAVSPHSRHPSPGRVESSGPSDTSTREKRSEDEGGENAGDRPPLWILETRERGAIMLPDAPAGFGPLFMCKLQLVAPLQRRL</sequence>
<comment type="similarity">
    <text evidence="11">Belongs to the class I-like SAM-binding methyltransferase superfamily. RsmB/NOP family.</text>
</comment>
<dbReference type="PANTHER" id="PTHR22808">
    <property type="entry name" value="NCL1 YEAST -RELATED NOL1/NOP2/FMU SUN DOMAIN-CONTAINING"/>
    <property type="match status" value="1"/>
</dbReference>
<dbReference type="GO" id="GO:0031167">
    <property type="term" value="P:rRNA methylation"/>
    <property type="evidence" value="ECO:0007669"/>
    <property type="project" value="TreeGrafter"/>
</dbReference>
<feature type="region of interest" description="Disordered" evidence="12">
    <location>
        <begin position="520"/>
        <end position="583"/>
    </location>
</feature>
<keyword evidence="16" id="KW-1185">Reference proteome</keyword>
<evidence type="ECO:0000256" key="5">
    <source>
        <dbReference type="ARBA" id="ARBA00022691"/>
    </source>
</evidence>
<keyword evidence="7" id="KW-0809">Transit peptide</keyword>
<name>F0V8Q6_NEOCL</name>
<evidence type="ECO:0000313" key="14">
    <source>
        <dbReference type="EMBL" id="CBZ50097.1"/>
    </source>
</evidence>
<evidence type="ECO:0000256" key="3">
    <source>
        <dbReference type="ARBA" id="ARBA00022603"/>
    </source>
</evidence>
<evidence type="ECO:0000256" key="6">
    <source>
        <dbReference type="ARBA" id="ARBA00022884"/>
    </source>
</evidence>
<evidence type="ECO:0000313" key="16">
    <source>
        <dbReference type="Proteomes" id="UP000007494"/>
    </source>
</evidence>
<dbReference type="VEuPathDB" id="ToxoDB:NCLIV_005730"/>
<dbReference type="CDD" id="cd02440">
    <property type="entry name" value="AdoMet_MTases"/>
    <property type="match status" value="1"/>
</dbReference>
<evidence type="ECO:0000256" key="12">
    <source>
        <dbReference type="SAM" id="MobiDB-lite"/>
    </source>
</evidence>
<evidence type="ECO:0000256" key="10">
    <source>
        <dbReference type="ARBA" id="ARBA00049302"/>
    </source>
</evidence>
<feature type="compositionally biased region" description="Low complexity" evidence="12">
    <location>
        <begin position="202"/>
        <end position="263"/>
    </location>
</feature>
<keyword evidence="2" id="KW-0698">rRNA processing</keyword>
<dbReference type="Pfam" id="PF01189">
    <property type="entry name" value="Methyltr_RsmB-F"/>
    <property type="match status" value="1"/>
</dbReference>
<dbReference type="OMA" id="CASGTKG"/>
<keyword evidence="6 11" id="KW-0694">RNA-binding</keyword>
<evidence type="ECO:0000256" key="9">
    <source>
        <dbReference type="ARBA" id="ARBA00042050"/>
    </source>
</evidence>
<dbReference type="GO" id="GO:0005762">
    <property type="term" value="C:mitochondrial large ribosomal subunit"/>
    <property type="evidence" value="ECO:0007669"/>
    <property type="project" value="TreeGrafter"/>
</dbReference>
<feature type="binding site" evidence="11">
    <location>
        <position position="361"/>
    </location>
    <ligand>
        <name>S-adenosyl-L-methionine</name>
        <dbReference type="ChEBI" id="CHEBI:59789"/>
    </ligand>
</feature>
<dbReference type="PRINTS" id="PR02008">
    <property type="entry name" value="RCMTFAMILY"/>
</dbReference>
<dbReference type="InterPro" id="IPR029063">
    <property type="entry name" value="SAM-dependent_MTases_sf"/>
</dbReference>
<comment type="caution">
    <text evidence="11">Lacks conserved residue(s) required for the propagation of feature annotation.</text>
</comment>
<evidence type="ECO:0000256" key="8">
    <source>
        <dbReference type="ARBA" id="ARBA00023128"/>
    </source>
</evidence>
<feature type="compositionally biased region" description="Basic and acidic residues" evidence="12">
    <location>
        <begin position="521"/>
        <end position="532"/>
    </location>
</feature>
<dbReference type="PANTHER" id="PTHR22808:SF3">
    <property type="entry name" value="5-METHYLCYTOSINE RRNA METHYLTRANSFERASE NSUN4"/>
    <property type="match status" value="1"/>
</dbReference>
<protein>
    <recommendedName>
        <fullName evidence="9">NOL1/NOP2/Sun domain family member 4</fullName>
    </recommendedName>
</protein>
<dbReference type="RefSeq" id="XP_003880132.1">
    <property type="nucleotide sequence ID" value="XM_003880083.1"/>
</dbReference>
<keyword evidence="3 11" id="KW-0489">Methyltransferase</keyword>
<dbReference type="Proteomes" id="UP000007494">
    <property type="component" value="Chromosome II"/>
</dbReference>